<name>A0A9N9AKK7_9GLOM</name>
<dbReference type="Gene3D" id="1.10.150.50">
    <property type="entry name" value="Transcription Factor, Ets-1"/>
    <property type="match status" value="1"/>
</dbReference>
<dbReference type="OrthoDB" id="2423038at2759"/>
<proteinExistence type="predicted"/>
<dbReference type="Proteomes" id="UP000789405">
    <property type="component" value="Unassembled WGS sequence"/>
</dbReference>
<comment type="caution">
    <text evidence="1">The sequence shown here is derived from an EMBL/GenBank/DDBJ whole genome shotgun (WGS) entry which is preliminary data.</text>
</comment>
<dbReference type="InterPro" id="IPR013761">
    <property type="entry name" value="SAM/pointed_sf"/>
</dbReference>
<sequence length="154" mass="18575">MARSLLDIINKWNTDKLFDFLRSQELNLNEEDFLILRNQKISGSSFPLLSKKDLRCQLKVGPAVVLSNLITEINTNIENFKWMYSRYFYIIPFEKWSFDHFERWVLQNYTVPKKEVYARGFFKIIQKIKEDPRTLKEVKEIMLILDKKATLFWV</sequence>
<evidence type="ECO:0000313" key="2">
    <source>
        <dbReference type="Proteomes" id="UP000789405"/>
    </source>
</evidence>
<reference evidence="1" key="1">
    <citation type="submission" date="2021-06" db="EMBL/GenBank/DDBJ databases">
        <authorList>
            <person name="Kallberg Y."/>
            <person name="Tangrot J."/>
            <person name="Rosling A."/>
        </authorList>
    </citation>
    <scope>NUCLEOTIDE SEQUENCE</scope>
    <source>
        <strain evidence="1">MA453B</strain>
    </source>
</reference>
<dbReference type="EMBL" id="CAJVPY010001785">
    <property type="protein sequence ID" value="CAG8536383.1"/>
    <property type="molecule type" value="Genomic_DNA"/>
</dbReference>
<evidence type="ECO:0000313" key="1">
    <source>
        <dbReference type="EMBL" id="CAG8536383.1"/>
    </source>
</evidence>
<dbReference type="AlphaFoldDB" id="A0A9N9AKK7"/>
<gene>
    <name evidence="1" type="ORF">DERYTH_LOCUS4592</name>
</gene>
<accession>A0A9N9AKK7</accession>
<keyword evidence="2" id="KW-1185">Reference proteome</keyword>
<organism evidence="1 2">
    <name type="scientific">Dentiscutata erythropus</name>
    <dbReference type="NCBI Taxonomy" id="1348616"/>
    <lineage>
        <taxon>Eukaryota</taxon>
        <taxon>Fungi</taxon>
        <taxon>Fungi incertae sedis</taxon>
        <taxon>Mucoromycota</taxon>
        <taxon>Glomeromycotina</taxon>
        <taxon>Glomeromycetes</taxon>
        <taxon>Diversisporales</taxon>
        <taxon>Gigasporaceae</taxon>
        <taxon>Dentiscutata</taxon>
    </lineage>
</organism>
<protein>
    <submittedName>
        <fullName evidence="1">25484_t:CDS:1</fullName>
    </submittedName>
</protein>